<dbReference type="OrthoDB" id="3733126at2"/>
<name>A0A1H4HSZ3_9BURK</name>
<gene>
    <name evidence="2" type="ORF">SAMN05192564_11617</name>
</gene>
<evidence type="ECO:0000313" key="2">
    <source>
        <dbReference type="EMBL" id="SEB24947.1"/>
    </source>
</evidence>
<feature type="domain" description="Polysaccharide pyruvyl transferase" evidence="1">
    <location>
        <begin position="17"/>
        <end position="320"/>
    </location>
</feature>
<dbReference type="PANTHER" id="PTHR36836">
    <property type="entry name" value="COLANIC ACID BIOSYNTHESIS PROTEIN WCAK"/>
    <property type="match status" value="1"/>
</dbReference>
<dbReference type="RefSeq" id="WP_090538274.1">
    <property type="nucleotide sequence ID" value="NZ_FNRQ01000016.1"/>
</dbReference>
<dbReference type="AlphaFoldDB" id="A0A1H4HSZ3"/>
<proteinExistence type="predicted"/>
<evidence type="ECO:0000259" key="1">
    <source>
        <dbReference type="Pfam" id="PF04230"/>
    </source>
</evidence>
<organism evidence="2 3">
    <name type="scientific">Paraburkholderia sartisoli</name>
    <dbReference type="NCBI Taxonomy" id="83784"/>
    <lineage>
        <taxon>Bacteria</taxon>
        <taxon>Pseudomonadati</taxon>
        <taxon>Pseudomonadota</taxon>
        <taxon>Betaproteobacteria</taxon>
        <taxon>Burkholderiales</taxon>
        <taxon>Burkholderiaceae</taxon>
        <taxon>Paraburkholderia</taxon>
    </lineage>
</organism>
<accession>A0A1H4HSZ3</accession>
<keyword evidence="3" id="KW-1185">Reference proteome</keyword>
<protein>
    <submittedName>
        <fullName evidence="2">Polysaccharide pyruvyl transferase family protein WcaK</fullName>
    </submittedName>
</protein>
<dbReference type="InterPro" id="IPR007345">
    <property type="entry name" value="Polysacch_pyruvyl_Trfase"/>
</dbReference>
<evidence type="ECO:0000313" key="3">
    <source>
        <dbReference type="Proteomes" id="UP000198638"/>
    </source>
</evidence>
<reference evidence="3" key="1">
    <citation type="submission" date="2016-10" db="EMBL/GenBank/DDBJ databases">
        <authorList>
            <person name="Varghese N."/>
            <person name="Submissions S."/>
        </authorList>
    </citation>
    <scope>NUCLEOTIDE SEQUENCE [LARGE SCALE GENOMIC DNA]</scope>
    <source>
        <strain evidence="3">LMG 24000</strain>
    </source>
</reference>
<sequence length="393" mass="41944">MKEGRKVVLLHGYSRRNSGDGLLVDLSTALLREALGDDVSVTLVAADPDSFPDYGQVSGAPVIADRGAGRLAAAAAALVRWPTEKSRHLTRLLAAADLVVGVGGGYLRARTGAEAFRLELGHMVQMRAMAASGRPAVYLPQSIGPVLAGSAVASGFFEARLIGLLGACTSVFVRDDRSLALLAGNRNTKRAPDLAVLEFGRHRDEVMSRAAQRTPQVSHVAIVLREAPGWSSVQRKRYVASTRALIALLESRCRVSFAVQSTGRGNDDAAYYRREGIEGDLPTLRHVLQEDTPDVVVSVRLHGALESILHGVPAFHLSYERKGFGAYEDLGIEDWVANAADFDAHAVVARILGTDAVRSFWTSTGRGMGRIRAGRAAIVAALREAAGVCTESS</sequence>
<dbReference type="STRING" id="83784.SAMN05192564_11617"/>
<dbReference type="GO" id="GO:0016740">
    <property type="term" value="F:transferase activity"/>
    <property type="evidence" value="ECO:0007669"/>
    <property type="project" value="UniProtKB-KW"/>
</dbReference>
<dbReference type="EMBL" id="FNRQ01000016">
    <property type="protein sequence ID" value="SEB24947.1"/>
    <property type="molecule type" value="Genomic_DNA"/>
</dbReference>
<dbReference type="Pfam" id="PF04230">
    <property type="entry name" value="PS_pyruv_trans"/>
    <property type="match status" value="1"/>
</dbReference>
<dbReference type="PANTHER" id="PTHR36836:SF1">
    <property type="entry name" value="COLANIC ACID BIOSYNTHESIS PROTEIN WCAK"/>
    <property type="match status" value="1"/>
</dbReference>
<keyword evidence="2" id="KW-0808">Transferase</keyword>
<dbReference type="Proteomes" id="UP000198638">
    <property type="component" value="Unassembled WGS sequence"/>
</dbReference>